<dbReference type="GO" id="GO:0046872">
    <property type="term" value="F:metal ion binding"/>
    <property type="evidence" value="ECO:0007669"/>
    <property type="project" value="UniProtKB-KW"/>
</dbReference>
<evidence type="ECO:0000256" key="6">
    <source>
        <dbReference type="ARBA" id="ARBA00022801"/>
    </source>
</evidence>
<accession>A0AAV2ZI34</accession>
<dbReference type="PANTHER" id="PTHR22930">
    <property type="match status" value="1"/>
</dbReference>
<comment type="caution">
    <text evidence="9">The sequence shown here is derived from an EMBL/GenBank/DDBJ whole genome shotgun (WGS) entry which is preliminary data.</text>
</comment>
<comment type="subcellular location">
    <subcellularLocation>
        <location evidence="2">Nucleus</location>
    </subcellularLocation>
</comment>
<evidence type="ECO:0000256" key="2">
    <source>
        <dbReference type="ARBA" id="ARBA00004123"/>
    </source>
</evidence>
<keyword evidence="7" id="KW-0539">Nucleus</keyword>
<evidence type="ECO:0000256" key="4">
    <source>
        <dbReference type="ARBA" id="ARBA00022722"/>
    </source>
</evidence>
<gene>
    <name evidence="9" type="ORF">N0F65_005065</name>
</gene>
<evidence type="ECO:0000259" key="8">
    <source>
        <dbReference type="Pfam" id="PF13359"/>
    </source>
</evidence>
<dbReference type="InterPro" id="IPR027806">
    <property type="entry name" value="HARBI1_dom"/>
</dbReference>
<evidence type="ECO:0000256" key="1">
    <source>
        <dbReference type="ARBA" id="ARBA00001968"/>
    </source>
</evidence>
<dbReference type="InterPro" id="IPR045249">
    <property type="entry name" value="HARBI1-like"/>
</dbReference>
<dbReference type="GO" id="GO:0005634">
    <property type="term" value="C:nucleus"/>
    <property type="evidence" value="ECO:0007669"/>
    <property type="project" value="UniProtKB-SubCell"/>
</dbReference>
<dbReference type="AlphaFoldDB" id="A0AAV2ZI34"/>
<keyword evidence="5" id="KW-0479">Metal-binding</keyword>
<reference evidence="9" key="1">
    <citation type="submission" date="2022-11" db="EMBL/GenBank/DDBJ databases">
        <authorList>
            <person name="Morgan W.R."/>
            <person name="Tartar A."/>
        </authorList>
    </citation>
    <scope>NUCLEOTIDE SEQUENCE</scope>
    <source>
        <strain evidence="9">ARSEF 373</strain>
    </source>
</reference>
<evidence type="ECO:0000256" key="3">
    <source>
        <dbReference type="ARBA" id="ARBA00006958"/>
    </source>
</evidence>
<evidence type="ECO:0000313" key="10">
    <source>
        <dbReference type="Proteomes" id="UP001146120"/>
    </source>
</evidence>
<dbReference type="GO" id="GO:0016787">
    <property type="term" value="F:hydrolase activity"/>
    <property type="evidence" value="ECO:0007669"/>
    <property type="project" value="UniProtKB-KW"/>
</dbReference>
<dbReference type="Pfam" id="PF13359">
    <property type="entry name" value="DDE_Tnp_4"/>
    <property type="match status" value="1"/>
</dbReference>
<evidence type="ECO:0000313" key="9">
    <source>
        <dbReference type="EMBL" id="DBA05215.1"/>
    </source>
</evidence>
<protein>
    <recommendedName>
        <fullName evidence="8">DDE Tnp4 domain-containing protein</fullName>
    </recommendedName>
</protein>
<dbReference type="PANTHER" id="PTHR22930:SF85">
    <property type="entry name" value="GH03217P-RELATED"/>
    <property type="match status" value="1"/>
</dbReference>
<keyword evidence="10" id="KW-1185">Reference proteome</keyword>
<proteinExistence type="inferred from homology"/>
<name>A0AAV2ZI34_9STRA</name>
<evidence type="ECO:0000256" key="5">
    <source>
        <dbReference type="ARBA" id="ARBA00022723"/>
    </source>
</evidence>
<dbReference type="Proteomes" id="UP001146120">
    <property type="component" value="Unassembled WGS sequence"/>
</dbReference>
<feature type="domain" description="DDE Tnp4" evidence="8">
    <location>
        <begin position="130"/>
        <end position="204"/>
    </location>
</feature>
<sequence length="229" mass="26147">MADTEFKSEFRVSEERFWMLVDLIKSSDAFGRRPQRSVELQRFVFLHYLGFSGNGASYSQIGRLGCCVAGTVMLYVTRCMYAVLQLRQSVLVWSDAREHVEMADAFQSEYLFPNCICAVDSNLIPLAFKLEMCGEDYYTRKGTYAVNTMIVCDDRRQIRYIYSGWPGSAHDQRVFKNSRFGSSTDALMGSTQYVVADSAYLPSLYGVCMSFHLSRTLVLAEEIERAMPF</sequence>
<evidence type="ECO:0000256" key="7">
    <source>
        <dbReference type="ARBA" id="ARBA00023242"/>
    </source>
</evidence>
<reference evidence="9" key="2">
    <citation type="journal article" date="2023" name="Microbiol Resour">
        <title>Decontamination and Annotation of the Draft Genome Sequence of the Oomycete Lagenidium giganteum ARSEF 373.</title>
        <authorList>
            <person name="Morgan W.R."/>
            <person name="Tartar A."/>
        </authorList>
    </citation>
    <scope>NUCLEOTIDE SEQUENCE</scope>
    <source>
        <strain evidence="9">ARSEF 373</strain>
    </source>
</reference>
<dbReference type="GO" id="GO:0004518">
    <property type="term" value="F:nuclease activity"/>
    <property type="evidence" value="ECO:0007669"/>
    <property type="project" value="UniProtKB-KW"/>
</dbReference>
<organism evidence="9 10">
    <name type="scientific">Lagenidium giganteum</name>
    <dbReference type="NCBI Taxonomy" id="4803"/>
    <lineage>
        <taxon>Eukaryota</taxon>
        <taxon>Sar</taxon>
        <taxon>Stramenopiles</taxon>
        <taxon>Oomycota</taxon>
        <taxon>Peronosporomycetes</taxon>
        <taxon>Pythiales</taxon>
        <taxon>Pythiaceae</taxon>
    </lineage>
</organism>
<dbReference type="EMBL" id="DAKRPA010000002">
    <property type="protein sequence ID" value="DBA05215.1"/>
    <property type="molecule type" value="Genomic_DNA"/>
</dbReference>
<comment type="similarity">
    <text evidence="3">Belongs to the HARBI1 family.</text>
</comment>
<comment type="cofactor">
    <cofactor evidence="1">
        <name>a divalent metal cation</name>
        <dbReference type="ChEBI" id="CHEBI:60240"/>
    </cofactor>
</comment>
<keyword evidence="6" id="KW-0378">Hydrolase</keyword>
<keyword evidence="4" id="KW-0540">Nuclease</keyword>